<feature type="non-terminal residue" evidence="1">
    <location>
        <position position="1"/>
    </location>
</feature>
<protein>
    <submittedName>
        <fullName evidence="1">Uncharacterized protein</fullName>
    </submittedName>
</protein>
<evidence type="ECO:0000313" key="1">
    <source>
        <dbReference type="EMBL" id="KKK81346.1"/>
    </source>
</evidence>
<sequence length="152" mass="17294">PELWAEKDRRITRVAIAKSIIEVGKAVYVDAEDLNPIRIYADFWFNWVYEQSATPSRTVDSDSIPGTMVAKPFTRADLNKKLTALIKKLNWTADRMREHLRTEAVNRGYQAAAKMEKPSELMSDTELAEVILDLDALTPADKDFQETFGESN</sequence>
<gene>
    <name evidence="1" type="ORF">LCGC14_2814390</name>
</gene>
<organism evidence="1">
    <name type="scientific">marine sediment metagenome</name>
    <dbReference type="NCBI Taxonomy" id="412755"/>
    <lineage>
        <taxon>unclassified sequences</taxon>
        <taxon>metagenomes</taxon>
        <taxon>ecological metagenomes</taxon>
    </lineage>
</organism>
<accession>A0A0F9BA73</accession>
<dbReference type="EMBL" id="LAZR01053164">
    <property type="protein sequence ID" value="KKK81346.1"/>
    <property type="molecule type" value="Genomic_DNA"/>
</dbReference>
<proteinExistence type="predicted"/>
<comment type="caution">
    <text evidence="1">The sequence shown here is derived from an EMBL/GenBank/DDBJ whole genome shotgun (WGS) entry which is preliminary data.</text>
</comment>
<name>A0A0F9BA73_9ZZZZ</name>
<reference evidence="1" key="1">
    <citation type="journal article" date="2015" name="Nature">
        <title>Complex archaea that bridge the gap between prokaryotes and eukaryotes.</title>
        <authorList>
            <person name="Spang A."/>
            <person name="Saw J.H."/>
            <person name="Jorgensen S.L."/>
            <person name="Zaremba-Niedzwiedzka K."/>
            <person name="Martijn J."/>
            <person name="Lind A.E."/>
            <person name="van Eijk R."/>
            <person name="Schleper C."/>
            <person name="Guy L."/>
            <person name="Ettema T.J."/>
        </authorList>
    </citation>
    <scope>NUCLEOTIDE SEQUENCE</scope>
</reference>
<dbReference type="AlphaFoldDB" id="A0A0F9BA73"/>